<protein>
    <submittedName>
        <fullName evidence="4">Putative opacity-associated protein</fullName>
    </submittedName>
</protein>
<evidence type="ECO:0000256" key="1">
    <source>
        <dbReference type="SAM" id="MobiDB-lite"/>
    </source>
</evidence>
<feature type="domain" description="Opacity-associated protein A-like N-terminal" evidence="3">
    <location>
        <begin position="56"/>
        <end position="82"/>
    </location>
</feature>
<proteinExistence type="predicted"/>
<dbReference type="Pfam" id="PF04225">
    <property type="entry name" value="LysM_OapA"/>
    <property type="match status" value="1"/>
</dbReference>
<dbReference type="AlphaFoldDB" id="I2BDK7"/>
<dbReference type="PATRIC" id="fig|630626.3.peg.3473"/>
<feature type="region of interest" description="Disordered" evidence="1">
    <location>
        <begin position="86"/>
        <end position="176"/>
    </location>
</feature>
<feature type="compositionally biased region" description="Polar residues" evidence="1">
    <location>
        <begin position="137"/>
        <end position="166"/>
    </location>
</feature>
<dbReference type="GO" id="GO:0042834">
    <property type="term" value="F:peptidoglycan binding"/>
    <property type="evidence" value="ECO:0007669"/>
    <property type="project" value="InterPro"/>
</dbReference>
<feature type="domain" description="Opacity-associated protein A LysM-like" evidence="2">
    <location>
        <begin position="179"/>
        <end position="261"/>
    </location>
</feature>
<evidence type="ECO:0000313" key="5">
    <source>
        <dbReference type="Proteomes" id="UP000001955"/>
    </source>
</evidence>
<dbReference type="Proteomes" id="UP000001955">
    <property type="component" value="Chromosome"/>
</dbReference>
<keyword evidence="5" id="KW-1185">Reference proteome</keyword>
<sequence length="262" mass="28520">MGRTAPGNKSPLTRCASWLRTTMDRTTRTGNKETPMRFAIKPVLLRIWHAPDNFTLMDPLPLAHRRGIFAGVLLILLGLLLPAGSDPAPSAERSGTLDYSTQPQPDPQIAASNQYAPQQVAPVDPQPVSEPPEDDSAQASTQYQPPAATQPTRRVQTTIQGRSQQPAIPYQGESEDPRWRSYALESGKTLAQLFRDNNLPPADVYAMAQVQGSGNPLSNLKSGQTVQIRQNDSGVVIGLALEVNGQQVVFSRLSDGSFVRTR</sequence>
<feature type="compositionally biased region" description="Low complexity" evidence="1">
    <location>
        <begin position="114"/>
        <end position="123"/>
    </location>
</feature>
<dbReference type="InterPro" id="IPR013731">
    <property type="entry name" value="OapA_N"/>
</dbReference>
<dbReference type="Pfam" id="PF08525">
    <property type="entry name" value="OapA_N"/>
    <property type="match status" value="1"/>
</dbReference>
<dbReference type="KEGG" id="ebt:EBL_c35560"/>
<evidence type="ECO:0000259" key="3">
    <source>
        <dbReference type="Pfam" id="PF08525"/>
    </source>
</evidence>
<dbReference type="STRING" id="630626.EBL_c35560"/>
<dbReference type="EMBL" id="CP001560">
    <property type="protein sequence ID" value="AFJ48611.1"/>
    <property type="molecule type" value="Genomic_DNA"/>
</dbReference>
<evidence type="ECO:0000313" key="4">
    <source>
        <dbReference type="EMBL" id="AFJ48611.1"/>
    </source>
</evidence>
<reference evidence="4 5" key="1">
    <citation type="journal article" date="2012" name="J. Bacteriol.">
        <title>Complete genome sequence of the B12-producing Shimwellia blattae strain DSM 4481, isolated from a cockroach.</title>
        <authorList>
            <person name="Brzuszkiewicz E."/>
            <person name="Waschkowitz T."/>
            <person name="Wiezer A."/>
            <person name="Daniel R."/>
        </authorList>
    </citation>
    <scope>NUCLEOTIDE SEQUENCE [LARGE SCALE GENOMIC DNA]</scope>
    <source>
        <strain evidence="5">ATCC 29907 / DSM 4481 / JCM 1650 / NBRC 105725 / CDC 9005-74</strain>
    </source>
</reference>
<dbReference type="Gene3D" id="3.10.450.350">
    <property type="match status" value="1"/>
</dbReference>
<gene>
    <name evidence="4" type="ordered locus">EBL_c35560</name>
</gene>
<evidence type="ECO:0000259" key="2">
    <source>
        <dbReference type="Pfam" id="PF04225"/>
    </source>
</evidence>
<dbReference type="HOGENOM" id="CLU_065360_1_0_6"/>
<dbReference type="InterPro" id="IPR007340">
    <property type="entry name" value="LysM_Opacity-associatedA"/>
</dbReference>
<name>I2BDK7_SHIBC</name>
<organism evidence="4 5">
    <name type="scientific">Shimwellia blattae (strain ATCC 29907 / DSM 4481 / JCM 1650 / NBRC 105725 / CDC 9005-74)</name>
    <name type="common">Escherichia blattae</name>
    <dbReference type="NCBI Taxonomy" id="630626"/>
    <lineage>
        <taxon>Bacteria</taxon>
        <taxon>Pseudomonadati</taxon>
        <taxon>Pseudomonadota</taxon>
        <taxon>Gammaproteobacteria</taxon>
        <taxon>Enterobacterales</taxon>
        <taxon>Enterobacteriaceae</taxon>
        <taxon>Shimwellia</taxon>
    </lineage>
</organism>
<accession>I2BDK7</accession>
<dbReference type="eggNOG" id="COG3061">
    <property type="taxonomic scope" value="Bacteria"/>
</dbReference>